<gene>
    <name evidence="2" type="ORF">CWD94_10180</name>
</gene>
<dbReference type="AlphaFoldDB" id="A0A2M9Q6V7"/>
<dbReference type="Gene3D" id="1.10.10.10">
    <property type="entry name" value="Winged helix-like DNA-binding domain superfamily/Winged helix DNA-binding domain"/>
    <property type="match status" value="1"/>
</dbReference>
<dbReference type="InterPro" id="IPR036390">
    <property type="entry name" value="WH_DNA-bd_sf"/>
</dbReference>
<evidence type="ECO:0000313" key="3">
    <source>
        <dbReference type="Proteomes" id="UP000232101"/>
    </source>
</evidence>
<dbReference type="RefSeq" id="WP_100542958.1">
    <property type="nucleotide sequence ID" value="NZ_PHQY01000587.1"/>
</dbReference>
<evidence type="ECO:0000256" key="1">
    <source>
        <dbReference type="SAM" id="MobiDB-lite"/>
    </source>
</evidence>
<dbReference type="SUPFAM" id="SSF46785">
    <property type="entry name" value="Winged helix' DNA-binding domain"/>
    <property type="match status" value="1"/>
</dbReference>
<organism evidence="2 3">
    <name type="scientific">Lysinibacillus xylanilyticus</name>
    <dbReference type="NCBI Taxonomy" id="582475"/>
    <lineage>
        <taxon>Bacteria</taxon>
        <taxon>Bacillati</taxon>
        <taxon>Bacillota</taxon>
        <taxon>Bacilli</taxon>
        <taxon>Bacillales</taxon>
        <taxon>Bacillaceae</taxon>
        <taxon>Lysinibacillus</taxon>
    </lineage>
</organism>
<dbReference type="EMBL" id="PHQY01000587">
    <property type="protein sequence ID" value="PJO43811.1"/>
    <property type="molecule type" value="Genomic_DNA"/>
</dbReference>
<sequence>MTEQKQTIEAITALPYKYDAGWTGIPNALFEIYAFHPRYTPACTNVYLFLLHRHNARYGYAFPTQDQIADALCTSRSTVSTAISTLKFLGLVDAERNPDHDNVVYFLKRPIDNRLSFEIRFPEAKANRLKHEAARERDKQKRHDRQSRFREKQAAAKAGLL</sequence>
<proteinExistence type="predicted"/>
<comment type="caution">
    <text evidence="2">The sequence shown here is derived from an EMBL/GenBank/DDBJ whole genome shotgun (WGS) entry which is preliminary data.</text>
</comment>
<dbReference type="Pfam" id="PF13730">
    <property type="entry name" value="HTH_36"/>
    <property type="match status" value="1"/>
</dbReference>
<accession>A0A2M9Q6V7</accession>
<dbReference type="InterPro" id="IPR036388">
    <property type="entry name" value="WH-like_DNA-bd_sf"/>
</dbReference>
<dbReference type="Proteomes" id="UP000232101">
    <property type="component" value="Unassembled WGS sequence"/>
</dbReference>
<evidence type="ECO:0008006" key="4">
    <source>
        <dbReference type="Google" id="ProtNLM"/>
    </source>
</evidence>
<reference evidence="2 3" key="1">
    <citation type="submission" date="2017-11" db="EMBL/GenBank/DDBJ databases">
        <title>Bacterial isolate from king chilli rhizosphere.</title>
        <authorList>
            <person name="Takhelmayum P."/>
            <person name="Sarangthem I."/>
        </authorList>
    </citation>
    <scope>NUCLEOTIDE SEQUENCE [LARGE SCALE GENOMIC DNA]</scope>
    <source>
        <strain evidence="3">t26</strain>
    </source>
</reference>
<feature type="region of interest" description="Disordered" evidence="1">
    <location>
        <begin position="129"/>
        <end position="161"/>
    </location>
</feature>
<name>A0A2M9Q6V7_9BACI</name>
<protein>
    <recommendedName>
        <fullName evidence="4">Helix-turn-helix domain-containing protein</fullName>
    </recommendedName>
</protein>
<feature type="compositionally biased region" description="Basic and acidic residues" evidence="1">
    <location>
        <begin position="129"/>
        <end position="154"/>
    </location>
</feature>
<evidence type="ECO:0000313" key="2">
    <source>
        <dbReference type="EMBL" id="PJO43811.1"/>
    </source>
</evidence>